<evidence type="ECO:0000256" key="4">
    <source>
        <dbReference type="ARBA" id="ARBA00013229"/>
    </source>
</evidence>
<keyword evidence="8" id="KW-0961">Cell wall biogenesis/degradation</keyword>
<comment type="pathway">
    <text evidence="1 12">Glycan metabolism; pectin degradation; 2-dehydro-3-deoxy-D-gluconate from pectin: step 1/5.</text>
</comment>
<dbReference type="InterPro" id="IPR033131">
    <property type="entry name" value="Pectinesterase_Asp_AS"/>
</dbReference>
<proteinExistence type="inferred from homology"/>
<dbReference type="SMART" id="SM00856">
    <property type="entry name" value="PMEI"/>
    <property type="match status" value="1"/>
</dbReference>
<dbReference type="FunFam" id="2.160.20.10:FF:000092">
    <property type="entry name" value="Putative pectinesterase 57"/>
    <property type="match status" value="1"/>
</dbReference>
<evidence type="ECO:0000256" key="9">
    <source>
        <dbReference type="ARBA" id="ARBA00047928"/>
    </source>
</evidence>
<evidence type="ECO:0000313" key="15">
    <source>
        <dbReference type="EMBL" id="RVW19557.1"/>
    </source>
</evidence>
<accession>A0A438C8G7</accession>
<keyword evidence="7" id="KW-1015">Disulfide bond</keyword>
<evidence type="ECO:0000259" key="14">
    <source>
        <dbReference type="SMART" id="SM00856"/>
    </source>
</evidence>
<comment type="catalytic activity">
    <reaction evidence="9 12">
        <text>[(1-&gt;4)-alpha-D-galacturonosyl methyl ester](n) + n H2O = [(1-&gt;4)-alpha-D-galacturonosyl](n) + n methanol + n H(+)</text>
        <dbReference type="Rhea" id="RHEA:22380"/>
        <dbReference type="Rhea" id="RHEA-COMP:14570"/>
        <dbReference type="Rhea" id="RHEA-COMP:14573"/>
        <dbReference type="ChEBI" id="CHEBI:15377"/>
        <dbReference type="ChEBI" id="CHEBI:15378"/>
        <dbReference type="ChEBI" id="CHEBI:17790"/>
        <dbReference type="ChEBI" id="CHEBI:140522"/>
        <dbReference type="ChEBI" id="CHEBI:140523"/>
        <dbReference type="EC" id="3.1.1.11"/>
    </reaction>
</comment>
<dbReference type="InterPro" id="IPR035513">
    <property type="entry name" value="Invertase/methylesterase_inhib"/>
</dbReference>
<dbReference type="GO" id="GO:0004857">
    <property type="term" value="F:enzyme inhibitor activity"/>
    <property type="evidence" value="ECO:0007669"/>
    <property type="project" value="InterPro"/>
</dbReference>
<dbReference type="InterPro" id="IPR011050">
    <property type="entry name" value="Pectin_lyase_fold/virulence"/>
</dbReference>
<dbReference type="InterPro" id="IPR000070">
    <property type="entry name" value="Pectinesterase_cat"/>
</dbReference>
<dbReference type="SUPFAM" id="SSF51126">
    <property type="entry name" value="Pectin lyase-like"/>
    <property type="match status" value="1"/>
</dbReference>
<evidence type="ECO:0000256" key="3">
    <source>
        <dbReference type="ARBA" id="ARBA00007786"/>
    </source>
</evidence>
<name>A0A438C8G7_VITVI</name>
<comment type="similarity">
    <text evidence="2">In the N-terminal section; belongs to the PMEI family.</text>
</comment>
<dbReference type="InterPro" id="IPR012334">
    <property type="entry name" value="Pectin_lyas_fold"/>
</dbReference>
<dbReference type="GO" id="GO:0030599">
    <property type="term" value="F:pectinesterase activity"/>
    <property type="evidence" value="ECO:0007669"/>
    <property type="project" value="UniProtKB-UniRule"/>
</dbReference>
<dbReference type="UniPathway" id="UPA00545">
    <property type="reaction ID" value="UER00823"/>
</dbReference>
<feature type="domain" description="Pectinesterase inhibitor" evidence="14">
    <location>
        <begin position="71"/>
        <end position="224"/>
    </location>
</feature>
<organism evidence="15 16">
    <name type="scientific">Vitis vinifera</name>
    <name type="common">Grape</name>
    <dbReference type="NCBI Taxonomy" id="29760"/>
    <lineage>
        <taxon>Eukaryota</taxon>
        <taxon>Viridiplantae</taxon>
        <taxon>Streptophyta</taxon>
        <taxon>Embryophyta</taxon>
        <taxon>Tracheophyta</taxon>
        <taxon>Spermatophyta</taxon>
        <taxon>Magnoliopsida</taxon>
        <taxon>eudicotyledons</taxon>
        <taxon>Gunneridae</taxon>
        <taxon>Pentapetalae</taxon>
        <taxon>rosids</taxon>
        <taxon>Vitales</taxon>
        <taxon>Vitaceae</taxon>
        <taxon>Viteae</taxon>
        <taxon>Vitis</taxon>
    </lineage>
</organism>
<dbReference type="CDD" id="cd15798">
    <property type="entry name" value="PMEI-like_3"/>
    <property type="match status" value="1"/>
</dbReference>
<evidence type="ECO:0000313" key="16">
    <source>
        <dbReference type="Proteomes" id="UP000288805"/>
    </source>
</evidence>
<dbReference type="NCBIfam" id="TIGR01614">
    <property type="entry name" value="PME_inhib"/>
    <property type="match status" value="1"/>
</dbReference>
<comment type="function">
    <text evidence="10">Acts in the modification of cell walls via demethylesterification of cell wall pectin.</text>
</comment>
<evidence type="ECO:0000256" key="6">
    <source>
        <dbReference type="ARBA" id="ARBA00023085"/>
    </source>
</evidence>
<dbReference type="Gene3D" id="1.20.140.40">
    <property type="entry name" value="Invertase/pectin methylesterase inhibitor family protein"/>
    <property type="match status" value="1"/>
</dbReference>
<dbReference type="FunFam" id="1.20.140.40:FF:000012">
    <property type="entry name" value="Pectinesterase"/>
    <property type="match status" value="1"/>
</dbReference>
<evidence type="ECO:0000256" key="13">
    <source>
        <dbReference type="SAM" id="Phobius"/>
    </source>
</evidence>
<dbReference type="PANTHER" id="PTHR31707">
    <property type="entry name" value="PECTINESTERASE"/>
    <property type="match status" value="1"/>
</dbReference>
<keyword evidence="13" id="KW-0812">Transmembrane</keyword>
<keyword evidence="13" id="KW-1133">Transmembrane helix</keyword>
<evidence type="ECO:0000256" key="12">
    <source>
        <dbReference type="RuleBase" id="RU000589"/>
    </source>
</evidence>
<comment type="caution">
    <text evidence="15">The sequence shown here is derived from an EMBL/GenBank/DDBJ whole genome shotgun (WGS) entry which is preliminary data.</text>
</comment>
<dbReference type="Proteomes" id="UP000288805">
    <property type="component" value="Unassembled WGS sequence"/>
</dbReference>
<keyword evidence="13" id="KW-0472">Membrane</keyword>
<dbReference type="GO" id="GO:0042545">
    <property type="term" value="P:cell wall modification"/>
    <property type="evidence" value="ECO:0007669"/>
    <property type="project" value="UniProtKB-UniRule"/>
</dbReference>
<gene>
    <name evidence="15" type="primary">PME61</name>
    <name evidence="15" type="ORF">CK203_115624</name>
</gene>
<protein>
    <recommendedName>
        <fullName evidence="4 12">Pectinesterase</fullName>
        <ecNumber evidence="4 12">3.1.1.11</ecNumber>
    </recommendedName>
</protein>
<dbReference type="Pfam" id="PF01095">
    <property type="entry name" value="Pectinesterase"/>
    <property type="match status" value="1"/>
</dbReference>
<dbReference type="AlphaFoldDB" id="A0A438C8G7"/>
<comment type="similarity">
    <text evidence="3">In the C-terminal section; belongs to the pectinesterase family.</text>
</comment>
<feature type="active site" evidence="11">
    <location>
        <position position="444"/>
    </location>
</feature>
<dbReference type="GO" id="GO:0045490">
    <property type="term" value="P:pectin catabolic process"/>
    <property type="evidence" value="ECO:0007669"/>
    <property type="project" value="UniProtKB-UniRule"/>
</dbReference>
<reference evidence="15 16" key="1">
    <citation type="journal article" date="2018" name="PLoS Genet.">
        <title>Population sequencing reveals clonal diversity and ancestral inbreeding in the grapevine cultivar Chardonnay.</title>
        <authorList>
            <person name="Roach M.J."/>
            <person name="Johnson D.L."/>
            <person name="Bohlmann J."/>
            <person name="van Vuuren H.J."/>
            <person name="Jones S.J."/>
            <person name="Pretorius I.S."/>
            <person name="Schmidt S.A."/>
            <person name="Borneman A.R."/>
        </authorList>
    </citation>
    <scope>NUCLEOTIDE SEQUENCE [LARGE SCALE GENOMIC DNA]</scope>
    <source>
        <strain evidence="16">cv. Chardonnay</strain>
        <tissue evidence="15">Leaf</tissue>
    </source>
</reference>
<dbReference type="Pfam" id="PF04043">
    <property type="entry name" value="PMEI"/>
    <property type="match status" value="1"/>
</dbReference>
<keyword evidence="6 12" id="KW-0063">Aspartyl esterase</keyword>
<evidence type="ECO:0000256" key="1">
    <source>
        <dbReference type="ARBA" id="ARBA00005184"/>
    </source>
</evidence>
<dbReference type="InterPro" id="IPR006501">
    <property type="entry name" value="Pectinesterase_inhib_dom"/>
</dbReference>
<dbReference type="EMBL" id="QGNW01002462">
    <property type="protein sequence ID" value="RVW19557.1"/>
    <property type="molecule type" value="Genomic_DNA"/>
</dbReference>
<dbReference type="Gene3D" id="2.160.20.10">
    <property type="entry name" value="Single-stranded right-handed beta-helix, Pectin lyase-like"/>
    <property type="match status" value="1"/>
</dbReference>
<evidence type="ECO:0000256" key="5">
    <source>
        <dbReference type="ARBA" id="ARBA00022801"/>
    </source>
</evidence>
<evidence type="ECO:0000256" key="2">
    <source>
        <dbReference type="ARBA" id="ARBA00006027"/>
    </source>
</evidence>
<evidence type="ECO:0000256" key="7">
    <source>
        <dbReference type="ARBA" id="ARBA00023157"/>
    </source>
</evidence>
<dbReference type="SUPFAM" id="SSF101148">
    <property type="entry name" value="Plant invertase/pectin methylesterase inhibitor"/>
    <property type="match status" value="1"/>
</dbReference>
<sequence>MVYGRLGSKAASFQQDNAAASALQQQRRRRRLCIVAVLSVVLIVAAVASTVALVVRREGSAAGSDGRVRRKPTQAISHTCSRTRFPTLCVDSLLDFPGSLTAGERDLVHISMNMTLQRFGKALYVSSEIANLQMDTRVRAAYEDCLELLEESVEQLSRSLTSVAGGGDGQAVGSTQDVLTWLSAAMTNQDTCTEGFDDVSGFVKDQMVEKLRDLSDLVSNCLAIFAASGGDNDFAGVPIQNRRRRLMQDSDISANQDSTGFPKWLTRRERSLLQMPVPAIQADIIVSQDGNGTYKTITEAIKKAPEYSSRRTIIYVKAGRYEENNLKVGRKKTNLMFIGDGKGKTIITGGRASSTILQRSTPRPSWPAFEAKNNPPSATGAGFIARDMTFENWAGPGKHQAVALRVGADHGVVYRCNIIGYQDTLYVHSQRQFFRECDIYGTVDFIFGNAAVVFQNCSLYARKPMAQQKNTITAQNRKDPNQNTGISIHACRILPAGDLAPVKGASQRLARVEYHICLGHTLLRRVHELWAGRGRGPARELARLPGHNVGGGGDEIHRRTVHLRFVLAAVDWRGLLGRPIGLSDTMV</sequence>
<dbReference type="EC" id="3.1.1.11" evidence="4 12"/>
<evidence type="ECO:0000256" key="8">
    <source>
        <dbReference type="ARBA" id="ARBA00023316"/>
    </source>
</evidence>
<keyword evidence="5 12" id="KW-0378">Hydrolase</keyword>
<feature type="transmembrane region" description="Helical" evidence="13">
    <location>
        <begin position="32"/>
        <end position="55"/>
    </location>
</feature>
<evidence type="ECO:0000256" key="10">
    <source>
        <dbReference type="ARBA" id="ARBA00057335"/>
    </source>
</evidence>
<evidence type="ECO:0000256" key="11">
    <source>
        <dbReference type="PROSITE-ProRule" id="PRU10040"/>
    </source>
</evidence>
<dbReference type="PROSITE" id="PS00503">
    <property type="entry name" value="PECTINESTERASE_2"/>
    <property type="match status" value="1"/>
</dbReference>